<dbReference type="Proteomes" id="UP000028681">
    <property type="component" value="Chromosome"/>
</dbReference>
<proteinExistence type="predicted"/>
<sequence>MSGFRLSACARRDDAGRICRIQCPLFSTLRGYVKRVMARCRRWLFS</sequence>
<gene>
    <name evidence="1" type="ORF">ETEE_3033</name>
</gene>
<dbReference type="KEGG" id="ete:ETEE_3033"/>
<evidence type="ECO:0000313" key="1">
    <source>
        <dbReference type="EMBL" id="AIJ09462.1"/>
    </source>
</evidence>
<evidence type="ECO:0000313" key="2">
    <source>
        <dbReference type="Proteomes" id="UP000028681"/>
    </source>
</evidence>
<accession>A0A076LS30</accession>
<reference evidence="1 2" key="1">
    <citation type="journal article" date="2012" name="PLoS ONE">
        <title>Edwardsiella comparative phylogenomics reveal the new intra/inter-species taxonomic relationships, virulence evolution and niche adaptation mechanisms.</title>
        <authorList>
            <person name="Yang M."/>
            <person name="Lv Y."/>
            <person name="Xiao J."/>
            <person name="Wu H."/>
            <person name="Zheng H."/>
            <person name="Liu Q."/>
            <person name="Zhang Y."/>
            <person name="Wang Q."/>
        </authorList>
    </citation>
    <scope>NUCLEOTIDE SEQUENCE [LARGE SCALE GENOMIC DNA]</scope>
    <source>
        <strain evidence="2">080813</strain>
    </source>
</reference>
<organism evidence="1 2">
    <name type="scientific">Edwardsiella anguillarum ET080813</name>
    <dbReference type="NCBI Taxonomy" id="667120"/>
    <lineage>
        <taxon>Bacteria</taxon>
        <taxon>Pseudomonadati</taxon>
        <taxon>Pseudomonadota</taxon>
        <taxon>Gammaproteobacteria</taxon>
        <taxon>Enterobacterales</taxon>
        <taxon>Hafniaceae</taxon>
        <taxon>Edwardsiella</taxon>
    </lineage>
</organism>
<dbReference type="EMBL" id="CP006664">
    <property type="protein sequence ID" value="AIJ09462.1"/>
    <property type="molecule type" value="Genomic_DNA"/>
</dbReference>
<dbReference type="AlphaFoldDB" id="A0A076LS30"/>
<dbReference type="HOGENOM" id="CLU_3183091_0_0_6"/>
<protein>
    <submittedName>
        <fullName evidence="1">Uncharacterized protein</fullName>
    </submittedName>
</protein>
<name>A0A076LS30_9GAMM</name>